<dbReference type="GeneID" id="43639651"/>
<keyword evidence="1" id="KW-0812">Transmembrane</keyword>
<proteinExistence type="predicted"/>
<protein>
    <submittedName>
        <fullName evidence="2">Uncharacterized protein</fullName>
    </submittedName>
</protein>
<evidence type="ECO:0000313" key="3">
    <source>
        <dbReference type="Proteomes" id="UP000325672"/>
    </source>
</evidence>
<dbReference type="RefSeq" id="XP_031910379.1">
    <property type="nucleotide sequence ID" value="XM_032055441.1"/>
</dbReference>
<organism evidence="2 3">
    <name type="scientific">Aspergillus pseudotamarii</name>
    <dbReference type="NCBI Taxonomy" id="132259"/>
    <lineage>
        <taxon>Eukaryota</taxon>
        <taxon>Fungi</taxon>
        <taxon>Dikarya</taxon>
        <taxon>Ascomycota</taxon>
        <taxon>Pezizomycotina</taxon>
        <taxon>Eurotiomycetes</taxon>
        <taxon>Eurotiomycetidae</taxon>
        <taxon>Eurotiales</taxon>
        <taxon>Aspergillaceae</taxon>
        <taxon>Aspergillus</taxon>
        <taxon>Aspergillus subgen. Circumdati</taxon>
    </lineage>
</organism>
<reference evidence="2 3" key="1">
    <citation type="submission" date="2019-04" db="EMBL/GenBank/DDBJ databases">
        <title>Friends and foes A comparative genomics study of 23 Aspergillus species from section Flavi.</title>
        <authorList>
            <consortium name="DOE Joint Genome Institute"/>
            <person name="Kjaerbolling I."/>
            <person name="Vesth T."/>
            <person name="Frisvad J.C."/>
            <person name="Nybo J.L."/>
            <person name="Theobald S."/>
            <person name="Kildgaard S."/>
            <person name="Isbrandt T."/>
            <person name="Kuo A."/>
            <person name="Sato A."/>
            <person name="Lyhne E.K."/>
            <person name="Kogle M.E."/>
            <person name="Wiebenga A."/>
            <person name="Kun R.S."/>
            <person name="Lubbers R.J."/>
            <person name="Makela M.R."/>
            <person name="Barry K."/>
            <person name="Chovatia M."/>
            <person name="Clum A."/>
            <person name="Daum C."/>
            <person name="Haridas S."/>
            <person name="He G."/>
            <person name="LaButti K."/>
            <person name="Lipzen A."/>
            <person name="Mondo S."/>
            <person name="Riley R."/>
            <person name="Salamov A."/>
            <person name="Simmons B.A."/>
            <person name="Magnuson J.K."/>
            <person name="Henrissat B."/>
            <person name="Mortensen U.H."/>
            <person name="Larsen T.O."/>
            <person name="Devries R.P."/>
            <person name="Grigoriev I.V."/>
            <person name="Machida M."/>
            <person name="Baker S.E."/>
            <person name="Andersen M.R."/>
        </authorList>
    </citation>
    <scope>NUCLEOTIDE SEQUENCE [LARGE SCALE GENOMIC DNA]</scope>
    <source>
        <strain evidence="2 3">CBS 117625</strain>
    </source>
</reference>
<keyword evidence="1" id="KW-0472">Membrane</keyword>
<dbReference type="EMBL" id="ML743605">
    <property type="protein sequence ID" value="KAE8134316.1"/>
    <property type="molecule type" value="Genomic_DNA"/>
</dbReference>
<accession>A0A5N6SI02</accession>
<evidence type="ECO:0000313" key="2">
    <source>
        <dbReference type="EMBL" id="KAE8134316.1"/>
    </source>
</evidence>
<evidence type="ECO:0000256" key="1">
    <source>
        <dbReference type="SAM" id="Phobius"/>
    </source>
</evidence>
<keyword evidence="1" id="KW-1133">Transmembrane helix</keyword>
<dbReference type="Proteomes" id="UP000325672">
    <property type="component" value="Unassembled WGS sequence"/>
</dbReference>
<sequence>MNGDVDLVEGVAEPFLFFFMPCIGVALLQGVRLIVRISWLWNLWIRSDTRVVRCLQVELELV</sequence>
<feature type="transmembrane region" description="Helical" evidence="1">
    <location>
        <begin position="15"/>
        <end position="35"/>
    </location>
</feature>
<gene>
    <name evidence="2" type="ORF">BDV38DRAFT_255607</name>
</gene>
<name>A0A5N6SI02_ASPPS</name>
<keyword evidence="3" id="KW-1185">Reference proteome</keyword>
<dbReference type="AlphaFoldDB" id="A0A5N6SI02"/>